<dbReference type="STRING" id="431595.K3WQZ1"/>
<reference evidence="2" key="3">
    <citation type="submission" date="2015-02" db="UniProtKB">
        <authorList>
            <consortium name="EnsemblProtists"/>
        </authorList>
    </citation>
    <scope>IDENTIFICATION</scope>
    <source>
        <strain evidence="2">DAOM BR144</strain>
    </source>
</reference>
<dbReference type="EMBL" id="GL376629">
    <property type="status" value="NOT_ANNOTATED_CDS"/>
    <property type="molecule type" value="Genomic_DNA"/>
</dbReference>
<dbReference type="Proteomes" id="UP000019132">
    <property type="component" value="Unassembled WGS sequence"/>
</dbReference>
<dbReference type="OMA" id="SYEGWSH"/>
<reference evidence="3" key="1">
    <citation type="journal article" date="2010" name="Genome Biol.">
        <title>Genome sequence of the necrotrophic plant pathogen Pythium ultimum reveals original pathogenicity mechanisms and effector repertoire.</title>
        <authorList>
            <person name="Levesque C.A."/>
            <person name="Brouwer H."/>
            <person name="Cano L."/>
            <person name="Hamilton J.P."/>
            <person name="Holt C."/>
            <person name="Huitema E."/>
            <person name="Raffaele S."/>
            <person name="Robideau G.P."/>
            <person name="Thines M."/>
            <person name="Win J."/>
            <person name="Zerillo M.M."/>
            <person name="Beakes G.W."/>
            <person name="Boore J.L."/>
            <person name="Busam D."/>
            <person name="Dumas B."/>
            <person name="Ferriera S."/>
            <person name="Fuerstenberg S.I."/>
            <person name="Gachon C.M."/>
            <person name="Gaulin E."/>
            <person name="Govers F."/>
            <person name="Grenville-Briggs L."/>
            <person name="Horner N."/>
            <person name="Hostetler J."/>
            <person name="Jiang R.H."/>
            <person name="Johnson J."/>
            <person name="Krajaejun T."/>
            <person name="Lin H."/>
            <person name="Meijer H.J."/>
            <person name="Moore B."/>
            <person name="Morris P."/>
            <person name="Phuntmart V."/>
            <person name="Puiu D."/>
            <person name="Shetty J."/>
            <person name="Stajich J.E."/>
            <person name="Tripathy S."/>
            <person name="Wawra S."/>
            <person name="van West P."/>
            <person name="Whitty B.R."/>
            <person name="Coutinho P.M."/>
            <person name="Henrissat B."/>
            <person name="Martin F."/>
            <person name="Thomas P.D."/>
            <person name="Tyler B.M."/>
            <person name="De Vries R.P."/>
            <person name="Kamoun S."/>
            <person name="Yandell M."/>
            <person name="Tisserat N."/>
            <person name="Buell C.R."/>
        </authorList>
    </citation>
    <scope>NUCLEOTIDE SEQUENCE</scope>
    <source>
        <strain evidence="3">DAOM:BR144</strain>
    </source>
</reference>
<keyword evidence="3" id="KW-1185">Reference proteome</keyword>
<protein>
    <recommendedName>
        <fullName evidence="1">Serine aminopeptidase S33 domain-containing protein</fullName>
    </recommendedName>
</protein>
<reference evidence="3" key="2">
    <citation type="submission" date="2010-04" db="EMBL/GenBank/DDBJ databases">
        <authorList>
            <person name="Buell R."/>
            <person name="Hamilton J."/>
            <person name="Hostetler J."/>
        </authorList>
    </citation>
    <scope>NUCLEOTIDE SEQUENCE [LARGE SCALE GENOMIC DNA]</scope>
    <source>
        <strain evidence="3">DAOM:BR144</strain>
    </source>
</reference>
<evidence type="ECO:0000313" key="3">
    <source>
        <dbReference type="Proteomes" id="UP000019132"/>
    </source>
</evidence>
<organism evidence="2 3">
    <name type="scientific">Globisporangium ultimum (strain ATCC 200006 / CBS 805.95 / DAOM BR144)</name>
    <name type="common">Pythium ultimum</name>
    <dbReference type="NCBI Taxonomy" id="431595"/>
    <lineage>
        <taxon>Eukaryota</taxon>
        <taxon>Sar</taxon>
        <taxon>Stramenopiles</taxon>
        <taxon>Oomycota</taxon>
        <taxon>Peronosporomycetes</taxon>
        <taxon>Pythiales</taxon>
        <taxon>Pythiaceae</taxon>
        <taxon>Globisporangium</taxon>
    </lineage>
</organism>
<dbReference type="InParanoid" id="K3WQZ1"/>
<dbReference type="AlphaFoldDB" id="K3WQZ1"/>
<accession>K3WQZ1</accession>
<dbReference type="InterPro" id="IPR022742">
    <property type="entry name" value="Hydrolase_4"/>
</dbReference>
<dbReference type="VEuPathDB" id="FungiDB:PYU1_G007369"/>
<dbReference type="Pfam" id="PF12146">
    <property type="entry name" value="Hydrolase_4"/>
    <property type="match status" value="1"/>
</dbReference>
<dbReference type="SUPFAM" id="SSF53474">
    <property type="entry name" value="alpha/beta-Hydrolases"/>
    <property type="match status" value="1"/>
</dbReference>
<dbReference type="EnsemblProtists" id="PYU1_T007385">
    <property type="protein sequence ID" value="PYU1_T007385"/>
    <property type="gene ID" value="PYU1_G007369"/>
</dbReference>
<dbReference type="InterPro" id="IPR051044">
    <property type="entry name" value="MAG_DAG_Lipase"/>
</dbReference>
<evidence type="ECO:0000259" key="1">
    <source>
        <dbReference type="Pfam" id="PF12146"/>
    </source>
</evidence>
<dbReference type="HOGENOM" id="CLU_026209_7_0_1"/>
<proteinExistence type="predicted"/>
<dbReference type="PANTHER" id="PTHR11614">
    <property type="entry name" value="PHOSPHOLIPASE-RELATED"/>
    <property type="match status" value="1"/>
</dbReference>
<dbReference type="InterPro" id="IPR029058">
    <property type="entry name" value="AB_hydrolase_fold"/>
</dbReference>
<feature type="domain" description="Serine aminopeptidase S33" evidence="1">
    <location>
        <begin position="49"/>
        <end position="308"/>
    </location>
</feature>
<evidence type="ECO:0000313" key="2">
    <source>
        <dbReference type="EnsemblProtists" id="PYU1_T007385"/>
    </source>
</evidence>
<sequence>MPPIDPLASPSYVHDASKLQYVESRFKNDRGKSMFYCAFFPPATSQVPLRGVVLFLHGIGEHSHRFTHVYEHLCANNYGVIAYDMTAHGRSDCDVEGVRGHGEKFQHFVDDTNRFLSVAKENVIPRMLPASSHGGALPPLIFMGISFGCLVGLHTILSGVHQFHAAVLASPAISVEYTPILRIMSVLSKSLSWLIPTAKIVPGVNFAGLCRDPAFVENYMADPLNVTDNVTARMGEQAMTAMNALAANRTCEDPNSSFCAVSLLIVQGTGDIVTSVPLARAFYNRIATKDKEFKEYKGLFHCIFNEPEKQEVMDYITQWLDTRTSVPAPAMVAQIPSKL</sequence>
<dbReference type="Gene3D" id="3.40.50.1820">
    <property type="entry name" value="alpha/beta hydrolase"/>
    <property type="match status" value="1"/>
</dbReference>
<name>K3WQZ1_GLOUD</name>
<dbReference type="eggNOG" id="KOG1455">
    <property type="taxonomic scope" value="Eukaryota"/>
</dbReference>
<dbReference type="FunCoup" id="K3WQZ1">
    <property type="interactions" value="3"/>
</dbReference>